<keyword evidence="1" id="KW-0472">Membrane</keyword>
<feature type="transmembrane region" description="Helical" evidence="1">
    <location>
        <begin position="126"/>
        <end position="149"/>
    </location>
</feature>
<keyword evidence="1" id="KW-0812">Transmembrane</keyword>
<comment type="caution">
    <text evidence="2">The sequence shown here is derived from an EMBL/GenBank/DDBJ whole genome shotgun (WGS) entry which is preliminary data.</text>
</comment>
<dbReference type="EMBL" id="BAAAYN010000044">
    <property type="protein sequence ID" value="GAA3394152.1"/>
    <property type="molecule type" value="Genomic_DNA"/>
</dbReference>
<keyword evidence="1" id="KW-1133">Transmembrane helix</keyword>
<reference evidence="3" key="1">
    <citation type="journal article" date="2019" name="Int. J. Syst. Evol. Microbiol.">
        <title>The Global Catalogue of Microorganisms (GCM) 10K type strain sequencing project: providing services to taxonomists for standard genome sequencing and annotation.</title>
        <authorList>
            <consortium name="The Broad Institute Genomics Platform"/>
            <consortium name="The Broad Institute Genome Sequencing Center for Infectious Disease"/>
            <person name="Wu L."/>
            <person name="Ma J."/>
        </authorList>
    </citation>
    <scope>NUCLEOTIDE SEQUENCE [LARGE SCALE GENOMIC DNA]</scope>
    <source>
        <strain evidence="3">JCM 9458</strain>
    </source>
</reference>
<accession>A0ABP6T814</accession>
<evidence type="ECO:0000313" key="3">
    <source>
        <dbReference type="Proteomes" id="UP001501676"/>
    </source>
</evidence>
<evidence type="ECO:0000256" key="1">
    <source>
        <dbReference type="SAM" id="Phobius"/>
    </source>
</evidence>
<organism evidence="2 3">
    <name type="scientific">Cryptosporangium minutisporangium</name>
    <dbReference type="NCBI Taxonomy" id="113569"/>
    <lineage>
        <taxon>Bacteria</taxon>
        <taxon>Bacillati</taxon>
        <taxon>Actinomycetota</taxon>
        <taxon>Actinomycetes</taxon>
        <taxon>Cryptosporangiales</taxon>
        <taxon>Cryptosporangiaceae</taxon>
        <taxon>Cryptosporangium</taxon>
    </lineage>
</organism>
<sequence>MIAVLFTAVGVGGFVVGIVSATRSIPPFEYRNDGPQAEATVQLSAGTRYAAWELEGSTDSCSFDQGITTHGTKTSFTVTRDGRDWQRVTDFSVATDGAYQISCGPPFAIGEAPELGQLAGGLTGGILALTALPCLGVTIGGIIALVTGLRRSSHKRRLLGGA</sequence>
<name>A0ABP6T814_9ACTN</name>
<dbReference type="Proteomes" id="UP001501676">
    <property type="component" value="Unassembled WGS sequence"/>
</dbReference>
<gene>
    <name evidence="2" type="ORF">GCM10020369_62440</name>
</gene>
<protein>
    <submittedName>
        <fullName evidence="2">Uncharacterized protein</fullName>
    </submittedName>
</protein>
<proteinExistence type="predicted"/>
<keyword evidence="3" id="KW-1185">Reference proteome</keyword>
<evidence type="ECO:0000313" key="2">
    <source>
        <dbReference type="EMBL" id="GAA3394152.1"/>
    </source>
</evidence>